<dbReference type="PANTHER" id="PTHR46033">
    <property type="entry name" value="PROTEIN MAIN-LIKE 2"/>
    <property type="match status" value="1"/>
</dbReference>
<sequence>MVKHPSSRWFNDCRPQLRLDVPVCRKMLIWARMMLVNHEDRSMLQKSDIYRGVLASLYCFQADPSLVAAFLTYWNVDGHTLVTSQGEMGYPLHTISDAMGIPISGRLYEEFIPPCSDVHGHLETLYAIYASLCPSELQPGPGLVSLTAWLDHFFDDKADSFGSSLLDGFADPKDPLLQKLRFHVAVQGDRPAAILGAETLSYRSMYPSTVYRAAFITAWLCTYCIPVEAGQYIRPEVFHMAVQISEGVRRAIGVASLAFLYNCLDNIHDNIISGTRSASECSLFLPGHFIMGWFASFWKQARKSATLHCPVKFPPFVIDLTKLEQPMPITEAHHIFWDFDGDGRGLRSLDFLGRSSLRFPGGHRPVFIRDGRTKNEKQPFAISVSAMELLMSSLFGGITHRRGERSDNLVYCPHRFARMFNYDQLIPYFDYRAADNVTDSLNFRSYSPSSRKETLQICVRRHLSYYDQPEGHALVVQPSNLGTRRSYNYIIWCNNAFRFLRDPSFFCDRIFMSAAIKTTVAAPAEGDIDQPAKETAVIKYSLLPGDSEHDREDTTPATVSRLGQGKNIGIIQARLQDKASALTSSPELPLPVDSSQSTHTSKGSRANTDLLNDTLSDGGLACPPDDPDFLNDFVFTGALEPFTDLFTDLPNEVREMQASHTQVPTSGDLEQTDMVHVSQPVSSTGLMSSLDQDVPSTQPGSNQASVRKVNTPKRKAYDTDNLAASDPKSKKTSKDKHRDLDLAVESEQLWNEAEQAISLFRAQTSATDVIGEKPNYSEFDTRQPVHISEPTDVPAPRFMQYAHGDLDRFQRRIRERPFNKDIVISEIADTMKWWKEWFNPAPPKIQILIDGFNALHETLSENPEHSTTSIIDKRKQVRQKIDDIKASQASVATACSSMISITKSLEAQINLHELRRQQHVSRAEELQAQIKKLSSQLKETEDGLLLETLIKEETATLLTRHNERLAKIVSFQSELEASSVKSQSQLQDAEKTIASFTDQDEEGLTNYVHSLLDFFASCTFRPYA</sequence>
<feature type="region of interest" description="Disordered" evidence="2">
    <location>
        <begin position="542"/>
        <end position="561"/>
    </location>
</feature>
<feature type="compositionally biased region" description="Polar residues" evidence="2">
    <location>
        <begin position="684"/>
        <end position="705"/>
    </location>
</feature>
<evidence type="ECO:0000313" key="4">
    <source>
        <dbReference type="EMBL" id="PWZ08185.1"/>
    </source>
</evidence>
<comment type="caution">
    <text evidence="4">The sequence shown here is derived from an EMBL/GenBank/DDBJ whole genome shotgun (WGS) entry which is preliminary data.</text>
</comment>
<dbReference type="InterPro" id="IPR044824">
    <property type="entry name" value="MAIN-like"/>
</dbReference>
<evidence type="ECO:0000256" key="1">
    <source>
        <dbReference type="SAM" id="Coils"/>
    </source>
</evidence>
<gene>
    <name evidence="4" type="ORF">Zm00014a_028668</name>
</gene>
<feature type="compositionally biased region" description="Polar residues" evidence="2">
    <location>
        <begin position="593"/>
        <end position="611"/>
    </location>
</feature>
<organism evidence="4">
    <name type="scientific">Zea mays</name>
    <name type="common">Maize</name>
    <dbReference type="NCBI Taxonomy" id="4577"/>
    <lineage>
        <taxon>Eukaryota</taxon>
        <taxon>Viridiplantae</taxon>
        <taxon>Streptophyta</taxon>
        <taxon>Embryophyta</taxon>
        <taxon>Tracheophyta</taxon>
        <taxon>Spermatophyta</taxon>
        <taxon>Magnoliopsida</taxon>
        <taxon>Liliopsida</taxon>
        <taxon>Poales</taxon>
        <taxon>Poaceae</taxon>
        <taxon>PACMAD clade</taxon>
        <taxon>Panicoideae</taxon>
        <taxon>Andropogonodae</taxon>
        <taxon>Andropogoneae</taxon>
        <taxon>Tripsacinae</taxon>
        <taxon>Zea</taxon>
    </lineage>
</organism>
<dbReference type="AlphaFoldDB" id="A0A3L6DHV0"/>
<name>A0A3L6DHV0_MAIZE</name>
<dbReference type="EMBL" id="NCVQ01000010">
    <property type="protein sequence ID" value="PWZ08185.1"/>
    <property type="molecule type" value="Genomic_DNA"/>
</dbReference>
<dbReference type="InterPro" id="IPR019557">
    <property type="entry name" value="AminoTfrase-like_pln_mobile"/>
</dbReference>
<keyword evidence="1" id="KW-0175">Coiled coil</keyword>
<proteinExistence type="predicted"/>
<dbReference type="ExpressionAtlas" id="A0A3L6DHV0">
    <property type="expression patterns" value="baseline"/>
</dbReference>
<protein>
    <recommendedName>
        <fullName evidence="3">Aminotransferase-like plant mobile domain-containing protein</fullName>
    </recommendedName>
</protein>
<dbReference type="Pfam" id="PF10536">
    <property type="entry name" value="PMD"/>
    <property type="match status" value="1"/>
</dbReference>
<feature type="region of interest" description="Disordered" evidence="2">
    <location>
        <begin position="582"/>
        <end position="611"/>
    </location>
</feature>
<dbReference type="Proteomes" id="UP000251960">
    <property type="component" value="Chromosome 9"/>
</dbReference>
<dbReference type="PANTHER" id="PTHR46033:SF16">
    <property type="entry name" value="AMINOTRANSFERASE-LIKE PLANT MOBILE DOMAIN-CONTAINING PROTEIN"/>
    <property type="match status" value="1"/>
</dbReference>
<evidence type="ECO:0000259" key="3">
    <source>
        <dbReference type="Pfam" id="PF10536"/>
    </source>
</evidence>
<feature type="coiled-coil region" evidence="1">
    <location>
        <begin position="909"/>
        <end position="943"/>
    </location>
</feature>
<feature type="domain" description="Aminotransferase-like plant mobile" evidence="3">
    <location>
        <begin position="48"/>
        <end position="276"/>
    </location>
</feature>
<evidence type="ECO:0000256" key="2">
    <source>
        <dbReference type="SAM" id="MobiDB-lite"/>
    </source>
</evidence>
<accession>A0A3L6DHV0</accession>
<feature type="region of interest" description="Disordered" evidence="2">
    <location>
        <begin position="684"/>
        <end position="739"/>
    </location>
</feature>
<dbReference type="GO" id="GO:0010073">
    <property type="term" value="P:meristem maintenance"/>
    <property type="evidence" value="ECO:0007669"/>
    <property type="project" value="InterPro"/>
</dbReference>
<reference evidence="4" key="1">
    <citation type="journal article" date="2018" name="Nat. Genet.">
        <title>Extensive intraspecific gene order and gene structural variations between Mo17 and other maize genomes.</title>
        <authorList>
            <person name="Sun S."/>
            <person name="Zhou Y."/>
            <person name="Chen J."/>
            <person name="Shi J."/>
            <person name="Zhao H."/>
            <person name="Zhao H."/>
            <person name="Song W."/>
            <person name="Zhang M."/>
            <person name="Cui Y."/>
            <person name="Dong X."/>
            <person name="Liu H."/>
            <person name="Ma X."/>
            <person name="Jiao Y."/>
            <person name="Wang B."/>
            <person name="Wei X."/>
            <person name="Stein J.C."/>
            <person name="Glaubitz J.C."/>
            <person name="Lu F."/>
            <person name="Yu G."/>
            <person name="Liang C."/>
            <person name="Fengler K."/>
            <person name="Li B."/>
            <person name="Rafalski A."/>
            <person name="Schnable P.S."/>
            <person name="Ware D.H."/>
            <person name="Buckler E.S."/>
            <person name="Lai J."/>
        </authorList>
    </citation>
    <scope>NUCLEOTIDE SEQUENCE [LARGE SCALE GENOMIC DNA]</scope>
    <source>
        <tissue evidence="4">Seedling</tissue>
    </source>
</reference>